<proteinExistence type="predicted"/>
<dbReference type="EMBL" id="LHYF01000029">
    <property type="protein sequence ID" value="KXB06672.1"/>
    <property type="molecule type" value="Genomic_DNA"/>
</dbReference>
<evidence type="ECO:0000313" key="3">
    <source>
        <dbReference type="Proteomes" id="UP000070404"/>
    </source>
</evidence>
<dbReference type="AlphaFoldDB" id="A0A133VJQ1"/>
<organism evidence="2 3">
    <name type="scientific">candidate division MSBL1 archaeon SCGC-AAA382C18</name>
    <dbReference type="NCBI Taxonomy" id="1698281"/>
    <lineage>
        <taxon>Archaea</taxon>
        <taxon>Methanobacteriati</taxon>
        <taxon>Methanobacteriota</taxon>
        <taxon>candidate division MSBL1</taxon>
    </lineage>
</organism>
<evidence type="ECO:0000259" key="1">
    <source>
        <dbReference type="PROSITE" id="PS51658"/>
    </source>
</evidence>
<dbReference type="SUPFAM" id="SSF103256">
    <property type="entry name" value="Hypothetical protein TM0160"/>
    <property type="match status" value="1"/>
</dbReference>
<dbReference type="InterPro" id="IPR003729">
    <property type="entry name" value="Bi_nuclease_dom"/>
</dbReference>
<dbReference type="GO" id="GO:0004518">
    <property type="term" value="F:nuclease activity"/>
    <property type="evidence" value="ECO:0007669"/>
    <property type="project" value="InterPro"/>
</dbReference>
<comment type="caution">
    <text evidence="2">The sequence shown here is derived from an EMBL/GenBank/DDBJ whole genome shotgun (WGS) entry which is preliminary data.</text>
</comment>
<protein>
    <recommendedName>
        <fullName evidence="1">BFN domain-containing protein</fullName>
    </recommendedName>
</protein>
<dbReference type="Proteomes" id="UP000070404">
    <property type="component" value="Unassembled WGS sequence"/>
</dbReference>
<dbReference type="Gene3D" id="3.10.690.10">
    <property type="entry name" value="Bifunctional nuclease domain"/>
    <property type="match status" value="1"/>
</dbReference>
<accession>A0A133VJQ1</accession>
<dbReference type="PATRIC" id="fig|1698281.3.peg.291"/>
<sequence>MDSLKVQILGVYKTSKGFMVALESEAGGKILPIFISEGQAQSIGLGLSEKEPSRPLTHDLLLQIIGGQDLTVESVTVDGLQKGTFTAELRLTRGDKAFPYDLRPSDAIALAVRKDVDIYVSRDVMERAGKEKKDQVDDSRKLALKRFKKQEEE</sequence>
<dbReference type="PANTHER" id="PTHR15160:SF1">
    <property type="entry name" value="VON HIPPEL-LINDAU DISEASE TUMOR SUPPRESSOR"/>
    <property type="match status" value="1"/>
</dbReference>
<dbReference type="PANTHER" id="PTHR15160">
    <property type="entry name" value="VON HIPPEL-LINDAU PROTEIN"/>
    <property type="match status" value="1"/>
</dbReference>
<feature type="domain" description="BFN" evidence="1">
    <location>
        <begin position="1"/>
        <end position="132"/>
    </location>
</feature>
<dbReference type="PROSITE" id="PS51658">
    <property type="entry name" value="BFN"/>
    <property type="match status" value="1"/>
</dbReference>
<evidence type="ECO:0000313" key="2">
    <source>
        <dbReference type="EMBL" id="KXB06672.1"/>
    </source>
</evidence>
<gene>
    <name evidence="2" type="ORF">AKJ52_01850</name>
</gene>
<dbReference type="Pfam" id="PF02577">
    <property type="entry name" value="BFN_dom"/>
    <property type="match status" value="1"/>
</dbReference>
<name>A0A133VJQ1_9EURY</name>
<keyword evidence="3" id="KW-1185">Reference proteome</keyword>
<reference evidence="2 3" key="1">
    <citation type="journal article" date="2016" name="Sci. Rep.">
        <title>Metabolic traits of an uncultured archaeal lineage -MSBL1- from brine pools of the Red Sea.</title>
        <authorList>
            <person name="Mwirichia R."/>
            <person name="Alam I."/>
            <person name="Rashid M."/>
            <person name="Vinu M."/>
            <person name="Ba-Alawi W."/>
            <person name="Anthony Kamau A."/>
            <person name="Kamanda Ngugi D."/>
            <person name="Goker M."/>
            <person name="Klenk H.P."/>
            <person name="Bajic V."/>
            <person name="Stingl U."/>
        </authorList>
    </citation>
    <scope>NUCLEOTIDE SEQUENCE [LARGE SCALE GENOMIC DNA]</scope>
    <source>
        <strain evidence="2">SCGC-AAA382C18</strain>
    </source>
</reference>
<dbReference type="InterPro" id="IPR036104">
    <property type="entry name" value="BFN_sf"/>
</dbReference>